<dbReference type="KEGG" id="mmai:sS8_3572"/>
<reference evidence="1 2" key="1">
    <citation type="submission" date="2016-12" db="EMBL/GenBank/DDBJ databases">
        <title>Genome sequencing of Methylocaldum marinum.</title>
        <authorList>
            <person name="Takeuchi M."/>
            <person name="Kamagata Y."/>
            <person name="Hiraoka S."/>
            <person name="Oshima K."/>
            <person name="Hattori M."/>
            <person name="Iwasaki W."/>
        </authorList>
    </citation>
    <scope>NUCLEOTIDE SEQUENCE [LARGE SCALE GENOMIC DNA]</scope>
    <source>
        <strain evidence="1 2">S8</strain>
    </source>
</reference>
<gene>
    <name evidence="1" type="ORF">sS8_3572</name>
</gene>
<dbReference type="AlphaFoldDB" id="A0A250L0F0"/>
<accession>A0A250L0F0</accession>
<keyword evidence="2" id="KW-1185">Reference proteome</keyword>
<sequence>MNNLDIHGYAAEALRAAKEAGLNARLLPKPVARCYIKRVTDRFLPHKLSGHLAIQVDSVSIPLEPYEFSYPKYLDHEPIYMFFDQSGIDKDNVVVIKNGQALGEVLSHSFGMEYFLSNKNIEFLLAVNWYVIEGAGTAKKWINRLIS</sequence>
<organism evidence="1 2">
    <name type="scientific">Methylocaldum marinum</name>
    <dbReference type="NCBI Taxonomy" id="1432792"/>
    <lineage>
        <taxon>Bacteria</taxon>
        <taxon>Pseudomonadati</taxon>
        <taxon>Pseudomonadota</taxon>
        <taxon>Gammaproteobacteria</taxon>
        <taxon>Methylococcales</taxon>
        <taxon>Methylococcaceae</taxon>
        <taxon>Methylocaldum</taxon>
    </lineage>
</organism>
<proteinExistence type="predicted"/>
<name>A0A250L0F0_9GAMM</name>
<evidence type="ECO:0000313" key="2">
    <source>
        <dbReference type="Proteomes" id="UP000266313"/>
    </source>
</evidence>
<dbReference type="RefSeq" id="WP_197716557.1">
    <property type="nucleotide sequence ID" value="NZ_AP017928.1"/>
</dbReference>
<dbReference type="Proteomes" id="UP000266313">
    <property type="component" value="Chromosome"/>
</dbReference>
<dbReference type="EMBL" id="AP017928">
    <property type="protein sequence ID" value="BBA35509.1"/>
    <property type="molecule type" value="Genomic_DNA"/>
</dbReference>
<protein>
    <submittedName>
        <fullName evidence="1">Uncharacterized protein</fullName>
    </submittedName>
</protein>
<evidence type="ECO:0000313" key="1">
    <source>
        <dbReference type="EMBL" id="BBA35509.1"/>
    </source>
</evidence>